<dbReference type="Gene3D" id="2.70.150.10">
    <property type="entry name" value="Calcium-transporting ATPase, cytoplasmic transduction domain A"/>
    <property type="match status" value="1"/>
</dbReference>
<keyword evidence="16 17" id="KW-0472">Membrane</keyword>
<dbReference type="GO" id="GO:0005886">
    <property type="term" value="C:plasma membrane"/>
    <property type="evidence" value="ECO:0007669"/>
    <property type="project" value="UniProtKB-SubCell"/>
</dbReference>
<keyword evidence="8 17" id="KW-0547">Nucleotide-binding</keyword>
<feature type="transmembrane region" description="Helical" evidence="17">
    <location>
        <begin position="67"/>
        <end position="88"/>
    </location>
</feature>
<evidence type="ECO:0000256" key="12">
    <source>
        <dbReference type="ARBA" id="ARBA00022967"/>
    </source>
</evidence>
<evidence type="ECO:0000256" key="3">
    <source>
        <dbReference type="ARBA" id="ARBA00022448"/>
    </source>
</evidence>
<dbReference type="NCBIfam" id="TIGR01511">
    <property type="entry name" value="ATPase-IB1_Cu"/>
    <property type="match status" value="1"/>
</dbReference>
<dbReference type="PANTHER" id="PTHR43520:SF5">
    <property type="entry name" value="CATION-TRANSPORTING P-TYPE ATPASE-RELATED"/>
    <property type="match status" value="1"/>
</dbReference>
<dbReference type="InterPro" id="IPR018303">
    <property type="entry name" value="ATPase_P-typ_P_site"/>
</dbReference>
<dbReference type="SUPFAM" id="SSF81653">
    <property type="entry name" value="Calcium ATPase, transduction domain A"/>
    <property type="match status" value="1"/>
</dbReference>
<dbReference type="InterPro" id="IPR044492">
    <property type="entry name" value="P_typ_ATPase_HD_dom"/>
</dbReference>
<dbReference type="GO" id="GO:0005507">
    <property type="term" value="F:copper ion binding"/>
    <property type="evidence" value="ECO:0007669"/>
    <property type="project" value="TreeGrafter"/>
</dbReference>
<feature type="compositionally biased region" description="Basic and acidic residues" evidence="18">
    <location>
        <begin position="41"/>
        <end position="56"/>
    </location>
</feature>
<dbReference type="RefSeq" id="WP_179789246.1">
    <property type="nucleotide sequence ID" value="NZ_BAAARR010000001.1"/>
</dbReference>
<evidence type="ECO:0000256" key="15">
    <source>
        <dbReference type="ARBA" id="ARBA00023065"/>
    </source>
</evidence>
<dbReference type="AlphaFoldDB" id="A0A852ZIH0"/>
<dbReference type="SUPFAM" id="SSF56784">
    <property type="entry name" value="HAD-like"/>
    <property type="match status" value="1"/>
</dbReference>
<evidence type="ECO:0000256" key="13">
    <source>
        <dbReference type="ARBA" id="ARBA00022989"/>
    </source>
</evidence>
<dbReference type="GO" id="GO:0005524">
    <property type="term" value="F:ATP binding"/>
    <property type="evidence" value="ECO:0007669"/>
    <property type="project" value="UniProtKB-UniRule"/>
</dbReference>
<evidence type="ECO:0000256" key="8">
    <source>
        <dbReference type="ARBA" id="ARBA00022741"/>
    </source>
</evidence>
<feature type="transmembrane region" description="Helical" evidence="17">
    <location>
        <begin position="158"/>
        <end position="174"/>
    </location>
</feature>
<dbReference type="SFLD" id="SFLDF00027">
    <property type="entry name" value="p-type_atpase"/>
    <property type="match status" value="1"/>
</dbReference>
<sequence>MNEVRSVNAPHPENAQPERAGHEEHAAQAASATHAAHAAHGGHDDHMGHGGHDKHAGHDPEMFRRKFWLSLLLTLPVVATSEMVMRWFGYSLDFPGIAWVGPVLGTAVFLYGGRPFLAGAVAELRDRAPGMMLLISLAVVVAYGASAASSLGWFDLEFWWELAALITIMLLGHWQEMKAIGQAQGALAALAKLLPDDAERVTADGTERVPVDALTVGDVVLVRPGARVPADGRVVDGGAEVDESMITGESRPVPRTVGDRVVAGTVATDSAVRVEIQAVGKDTALAGIARLVAQAQASGGRAQALADRFAALLFYVALAAGVVTFAVWWLLGDLDNSVVRTVTVLVIACPHALGLAIPLVIALSTALAARSGILVKDRLALERMRTVDAVLFDKTGTLTKGRHKVVAVATTSTSTAGEAPLTEDRLLALAAAVEADSEHPLARAVVNAAKERTTPATASGFRSLTGRGVQAKVDGTSYAVGGPALLREFGTSVPDDLRDTVAGWEARGAAVLHLVRADENGRTDAGAQVLGSLALEDEVRPEAREAIAHLRQLGVTTIAMVTGDARPVAEAVAADLGFLPGKDEVFAEVLPDDKQRAVARLQERGLTVAMVGDGVNDAPALARADVGIAIGAGTDVAIESAGVVLAASDPRAVAGVVRLSRASYRKMLQNLGWAAGYNVVAIPLAAGALAWAGVTLSPAVGAVLMSVSTIVVALNAQLLRRVRLTP</sequence>
<keyword evidence="9" id="KW-0187">Copper transport</keyword>
<dbReference type="PRINTS" id="PR00120">
    <property type="entry name" value="HATPASE"/>
</dbReference>
<comment type="subcellular location">
    <subcellularLocation>
        <location evidence="1">Cell membrane</location>
        <topology evidence="1">Multi-pass membrane protein</topology>
    </subcellularLocation>
</comment>
<comment type="similarity">
    <text evidence="2 17">Belongs to the cation transport ATPase (P-type) (TC 3.A.3) family. Type IB subfamily.</text>
</comment>
<evidence type="ECO:0000256" key="7">
    <source>
        <dbReference type="ARBA" id="ARBA00022723"/>
    </source>
</evidence>
<dbReference type="SUPFAM" id="SSF81665">
    <property type="entry name" value="Calcium ATPase, transmembrane domain M"/>
    <property type="match status" value="1"/>
</dbReference>
<dbReference type="GO" id="GO:0016887">
    <property type="term" value="F:ATP hydrolysis activity"/>
    <property type="evidence" value="ECO:0007669"/>
    <property type="project" value="InterPro"/>
</dbReference>
<feature type="transmembrane region" description="Helical" evidence="17">
    <location>
        <begin position="133"/>
        <end position="152"/>
    </location>
</feature>
<keyword evidence="13 17" id="KW-1133">Transmembrane helix</keyword>
<dbReference type="Pfam" id="PF00702">
    <property type="entry name" value="Hydrolase"/>
    <property type="match status" value="1"/>
</dbReference>
<dbReference type="PRINTS" id="PR00119">
    <property type="entry name" value="CATATPASE"/>
</dbReference>
<protein>
    <submittedName>
        <fullName evidence="20">Cu2+-exporting ATPase</fullName>
    </submittedName>
</protein>
<evidence type="ECO:0000256" key="17">
    <source>
        <dbReference type="RuleBase" id="RU362081"/>
    </source>
</evidence>
<dbReference type="InterPro" id="IPR023214">
    <property type="entry name" value="HAD_sf"/>
</dbReference>
<proteinExistence type="inferred from homology"/>
<feature type="transmembrane region" description="Helical" evidence="17">
    <location>
        <begin position="671"/>
        <end position="693"/>
    </location>
</feature>
<evidence type="ECO:0000256" key="1">
    <source>
        <dbReference type="ARBA" id="ARBA00004651"/>
    </source>
</evidence>
<feature type="transmembrane region" description="Helical" evidence="17">
    <location>
        <begin position="309"/>
        <end position="331"/>
    </location>
</feature>
<organism evidence="20 21">
    <name type="scientific">Actinopolymorpha rutila</name>
    <dbReference type="NCBI Taxonomy" id="446787"/>
    <lineage>
        <taxon>Bacteria</taxon>
        <taxon>Bacillati</taxon>
        <taxon>Actinomycetota</taxon>
        <taxon>Actinomycetes</taxon>
        <taxon>Propionibacteriales</taxon>
        <taxon>Actinopolymorphaceae</taxon>
        <taxon>Actinopolymorpha</taxon>
    </lineage>
</organism>
<dbReference type="SFLD" id="SFLDS00003">
    <property type="entry name" value="Haloacid_Dehalogenase"/>
    <property type="match status" value="1"/>
</dbReference>
<accession>A0A852ZIH0</accession>
<feature type="domain" description="P-type ATPase A" evidence="19">
    <location>
        <begin position="193"/>
        <end position="292"/>
    </location>
</feature>
<dbReference type="EMBL" id="JACBZH010000001">
    <property type="protein sequence ID" value="NYH91708.1"/>
    <property type="molecule type" value="Genomic_DNA"/>
</dbReference>
<dbReference type="InterPro" id="IPR059000">
    <property type="entry name" value="ATPase_P-type_domA"/>
</dbReference>
<feature type="transmembrane region" description="Helical" evidence="17">
    <location>
        <begin position="699"/>
        <end position="719"/>
    </location>
</feature>
<dbReference type="InterPro" id="IPR008250">
    <property type="entry name" value="ATPase_P-typ_transduc_dom_A_sf"/>
</dbReference>
<dbReference type="Gene3D" id="3.40.50.1000">
    <property type="entry name" value="HAD superfamily/HAD-like"/>
    <property type="match status" value="1"/>
</dbReference>
<dbReference type="InterPro" id="IPR023299">
    <property type="entry name" value="ATPase_P-typ_cyto_dom_N"/>
</dbReference>
<evidence type="ECO:0000256" key="5">
    <source>
        <dbReference type="ARBA" id="ARBA00022553"/>
    </source>
</evidence>
<evidence type="ECO:0000256" key="11">
    <source>
        <dbReference type="ARBA" id="ARBA00022842"/>
    </source>
</evidence>
<evidence type="ECO:0000256" key="16">
    <source>
        <dbReference type="ARBA" id="ARBA00023136"/>
    </source>
</evidence>
<dbReference type="NCBIfam" id="TIGR01525">
    <property type="entry name" value="ATPase-IB_hvy"/>
    <property type="match status" value="1"/>
</dbReference>
<dbReference type="InterPro" id="IPR036412">
    <property type="entry name" value="HAD-like_sf"/>
</dbReference>
<evidence type="ECO:0000313" key="20">
    <source>
        <dbReference type="EMBL" id="NYH91708.1"/>
    </source>
</evidence>
<gene>
    <name evidence="20" type="ORF">F4554_004346</name>
</gene>
<keyword evidence="12" id="KW-1278">Translocase</keyword>
<evidence type="ECO:0000256" key="6">
    <source>
        <dbReference type="ARBA" id="ARBA00022692"/>
    </source>
</evidence>
<dbReference type="InterPro" id="IPR023298">
    <property type="entry name" value="ATPase_P-typ_TM_dom_sf"/>
</dbReference>
<feature type="region of interest" description="Disordered" evidence="18">
    <location>
        <begin position="1"/>
        <end position="56"/>
    </location>
</feature>
<dbReference type="PANTHER" id="PTHR43520">
    <property type="entry name" value="ATP7, ISOFORM B"/>
    <property type="match status" value="1"/>
</dbReference>
<evidence type="ECO:0000256" key="14">
    <source>
        <dbReference type="ARBA" id="ARBA00023008"/>
    </source>
</evidence>
<dbReference type="GO" id="GO:0055070">
    <property type="term" value="P:copper ion homeostasis"/>
    <property type="evidence" value="ECO:0007669"/>
    <property type="project" value="TreeGrafter"/>
</dbReference>
<evidence type="ECO:0000256" key="4">
    <source>
        <dbReference type="ARBA" id="ARBA00022475"/>
    </source>
</evidence>
<reference evidence="20 21" key="1">
    <citation type="submission" date="2020-07" db="EMBL/GenBank/DDBJ databases">
        <title>Sequencing the genomes of 1000 actinobacteria strains.</title>
        <authorList>
            <person name="Klenk H.-P."/>
        </authorList>
    </citation>
    <scope>NUCLEOTIDE SEQUENCE [LARGE SCALE GENOMIC DNA]</scope>
    <source>
        <strain evidence="20 21">DSM 18448</strain>
    </source>
</reference>
<evidence type="ECO:0000256" key="9">
    <source>
        <dbReference type="ARBA" id="ARBA00022796"/>
    </source>
</evidence>
<keyword evidence="11" id="KW-0460">Magnesium</keyword>
<comment type="caution">
    <text evidence="20">The sequence shown here is derived from an EMBL/GenBank/DDBJ whole genome shotgun (WGS) entry which is preliminary data.</text>
</comment>
<evidence type="ECO:0000256" key="18">
    <source>
        <dbReference type="SAM" id="MobiDB-lite"/>
    </source>
</evidence>
<dbReference type="InterPro" id="IPR027256">
    <property type="entry name" value="P-typ_ATPase_IB"/>
</dbReference>
<evidence type="ECO:0000313" key="21">
    <source>
        <dbReference type="Proteomes" id="UP000579605"/>
    </source>
</evidence>
<evidence type="ECO:0000256" key="2">
    <source>
        <dbReference type="ARBA" id="ARBA00006024"/>
    </source>
</evidence>
<dbReference type="GO" id="GO:0043682">
    <property type="term" value="F:P-type divalent copper transporter activity"/>
    <property type="evidence" value="ECO:0007669"/>
    <property type="project" value="TreeGrafter"/>
</dbReference>
<keyword evidence="4 17" id="KW-1003">Cell membrane</keyword>
<evidence type="ECO:0000256" key="10">
    <source>
        <dbReference type="ARBA" id="ARBA00022840"/>
    </source>
</evidence>
<dbReference type="PROSITE" id="PS00154">
    <property type="entry name" value="ATPASE_E1_E2"/>
    <property type="match status" value="1"/>
</dbReference>
<keyword evidence="7 17" id="KW-0479">Metal-binding</keyword>
<keyword evidence="3" id="KW-0813">Transport</keyword>
<keyword evidence="15" id="KW-0406">Ion transport</keyword>
<keyword evidence="14" id="KW-0186">Copper</keyword>
<feature type="compositionally biased region" description="Low complexity" evidence="18">
    <location>
        <begin position="27"/>
        <end position="39"/>
    </location>
</feature>
<dbReference type="FunFam" id="2.70.150.10:FF:000020">
    <property type="entry name" value="Copper-exporting P-type ATPase A"/>
    <property type="match status" value="1"/>
</dbReference>
<dbReference type="Gene3D" id="3.40.1110.10">
    <property type="entry name" value="Calcium-transporting ATPase, cytoplasmic domain N"/>
    <property type="match status" value="1"/>
</dbReference>
<dbReference type="Proteomes" id="UP000579605">
    <property type="component" value="Unassembled WGS sequence"/>
</dbReference>
<keyword evidence="6 17" id="KW-0812">Transmembrane</keyword>
<dbReference type="InterPro" id="IPR001757">
    <property type="entry name" value="P_typ_ATPase"/>
</dbReference>
<keyword evidence="21" id="KW-1185">Reference proteome</keyword>
<dbReference type="Pfam" id="PF00122">
    <property type="entry name" value="E1-E2_ATPase"/>
    <property type="match status" value="1"/>
</dbReference>
<evidence type="ECO:0000259" key="19">
    <source>
        <dbReference type="Pfam" id="PF00122"/>
    </source>
</evidence>
<feature type="transmembrane region" description="Helical" evidence="17">
    <location>
        <begin position="343"/>
        <end position="369"/>
    </location>
</feature>
<name>A0A852ZIH0_9ACTN</name>
<dbReference type="NCBIfam" id="TIGR01494">
    <property type="entry name" value="ATPase_P-type"/>
    <property type="match status" value="2"/>
</dbReference>
<feature type="transmembrane region" description="Helical" evidence="17">
    <location>
        <begin position="94"/>
        <end position="112"/>
    </location>
</feature>
<dbReference type="SFLD" id="SFLDG00002">
    <property type="entry name" value="C1.7:_P-type_atpase_like"/>
    <property type="match status" value="1"/>
</dbReference>
<keyword evidence="10 17" id="KW-0067">ATP-binding</keyword>
<keyword evidence="5" id="KW-0597">Phosphoprotein</keyword>